<dbReference type="EMBL" id="CACRUM010000089">
    <property type="protein sequence ID" value="VYU68080.1"/>
    <property type="molecule type" value="Genomic_DNA"/>
</dbReference>
<dbReference type="AlphaFoldDB" id="A0A6N3GVK5"/>
<organism evidence="1">
    <name type="scientific">Roseburia intestinalis</name>
    <dbReference type="NCBI Taxonomy" id="166486"/>
    <lineage>
        <taxon>Bacteria</taxon>
        <taxon>Bacillati</taxon>
        <taxon>Bacillota</taxon>
        <taxon>Clostridia</taxon>
        <taxon>Lachnospirales</taxon>
        <taxon>Lachnospiraceae</taxon>
        <taxon>Roseburia</taxon>
    </lineage>
</organism>
<accession>A0A6N3GVK5</accession>
<evidence type="ECO:0000313" key="1">
    <source>
        <dbReference type="EMBL" id="VYU68080.1"/>
    </source>
</evidence>
<reference evidence="1" key="1">
    <citation type="submission" date="2019-11" db="EMBL/GenBank/DDBJ databases">
        <authorList>
            <person name="Feng L."/>
        </authorList>
    </citation>
    <scope>NUCLEOTIDE SEQUENCE</scope>
    <source>
        <strain evidence="1">RintestinalisLFYP67</strain>
    </source>
</reference>
<sequence length="145" mass="17404">MKGKEFSSRVYTKLFYQNYLRPSYFQCVYANKNRPGDITIADFWGHEKAIPDKWDDEKGISLVLVNNSHGMEWWNAAKDELDYVDCTGYPFRHTNMKRPTTKPASYDAFWKEYHENGFETVVKRYAKYEPQSYWKNRLKALFKKK</sequence>
<gene>
    <name evidence="1" type="ORF">RILFYP67_02942</name>
</gene>
<name>A0A6N3GVK5_9FIRM</name>
<proteinExistence type="predicted"/>
<dbReference type="RefSeq" id="WP_422047015.1">
    <property type="nucleotide sequence ID" value="NZ_CACRUM010000089.1"/>
</dbReference>
<protein>
    <submittedName>
        <fullName evidence="1">Uncharacterized protein</fullName>
    </submittedName>
</protein>